<evidence type="ECO:0000313" key="2">
    <source>
        <dbReference type="Proteomes" id="UP001500058"/>
    </source>
</evidence>
<protein>
    <submittedName>
        <fullName evidence="1">Uncharacterized protein</fullName>
    </submittedName>
</protein>
<evidence type="ECO:0000313" key="1">
    <source>
        <dbReference type="EMBL" id="GAA2411577.1"/>
    </source>
</evidence>
<dbReference type="Proteomes" id="UP001500058">
    <property type="component" value="Unassembled WGS sequence"/>
</dbReference>
<sequence length="54" mass="5807">MTYTHECKVAQFTPARFGFAAVVRQVFPVRVALAVPHGLVPAHGSGLRLTARCA</sequence>
<comment type="caution">
    <text evidence="1">The sequence shown here is derived from an EMBL/GenBank/DDBJ whole genome shotgun (WGS) entry which is preliminary data.</text>
</comment>
<proteinExistence type="predicted"/>
<reference evidence="1 2" key="1">
    <citation type="journal article" date="2019" name="Int. J. Syst. Evol. Microbiol.">
        <title>The Global Catalogue of Microorganisms (GCM) 10K type strain sequencing project: providing services to taxonomists for standard genome sequencing and annotation.</title>
        <authorList>
            <consortium name="The Broad Institute Genomics Platform"/>
            <consortium name="The Broad Institute Genome Sequencing Center for Infectious Disease"/>
            <person name="Wu L."/>
            <person name="Ma J."/>
        </authorList>
    </citation>
    <scope>NUCLEOTIDE SEQUENCE [LARGE SCALE GENOMIC DNA]</scope>
    <source>
        <strain evidence="1 2">JCM 6921</strain>
    </source>
</reference>
<keyword evidence="2" id="KW-1185">Reference proteome</keyword>
<organism evidence="1 2">
    <name type="scientific">Streptomyces glaucosporus</name>
    <dbReference type="NCBI Taxonomy" id="284044"/>
    <lineage>
        <taxon>Bacteria</taxon>
        <taxon>Bacillati</taxon>
        <taxon>Actinomycetota</taxon>
        <taxon>Actinomycetes</taxon>
        <taxon>Kitasatosporales</taxon>
        <taxon>Streptomycetaceae</taxon>
        <taxon>Streptomyces</taxon>
    </lineage>
</organism>
<dbReference type="EMBL" id="BAAATJ010000026">
    <property type="protein sequence ID" value="GAA2411577.1"/>
    <property type="molecule type" value="Genomic_DNA"/>
</dbReference>
<gene>
    <name evidence="1" type="ORF">GCM10010420_45670</name>
</gene>
<accession>A0ABN3IQR3</accession>
<name>A0ABN3IQR3_9ACTN</name>